<dbReference type="PANTHER" id="PTHR43773:SF1">
    <property type="entry name" value="MAGNESIUM TRANSPORTER MGTE"/>
    <property type="match status" value="1"/>
</dbReference>
<name>A0A1H8VBZ8_9EURY</name>
<dbReference type="Gene3D" id="3.10.580.10">
    <property type="entry name" value="CBS-domain"/>
    <property type="match status" value="1"/>
</dbReference>
<gene>
    <name evidence="2" type="ORF">SAMN04487948_11564</name>
</gene>
<proteinExistence type="predicted"/>
<dbReference type="AlphaFoldDB" id="A0A1H8VBZ8"/>
<dbReference type="InterPro" id="IPR038076">
    <property type="entry name" value="MgtE_N_sf"/>
</dbReference>
<reference evidence="3" key="1">
    <citation type="submission" date="2016-10" db="EMBL/GenBank/DDBJ databases">
        <authorList>
            <person name="Varghese N."/>
            <person name="Submissions S."/>
        </authorList>
    </citation>
    <scope>NUCLEOTIDE SEQUENCE [LARGE SCALE GENOMIC DNA]</scope>
    <source>
        <strain evidence="3">CGMCC 1.10121</strain>
    </source>
</reference>
<accession>A0A1H8VBZ8</accession>
<keyword evidence="3" id="KW-1185">Reference proteome</keyword>
<organism evidence="2 3">
    <name type="scientific">Halogranum amylolyticum</name>
    <dbReference type="NCBI Taxonomy" id="660520"/>
    <lineage>
        <taxon>Archaea</taxon>
        <taxon>Methanobacteriati</taxon>
        <taxon>Methanobacteriota</taxon>
        <taxon>Stenosarchaea group</taxon>
        <taxon>Halobacteria</taxon>
        <taxon>Halobacteriales</taxon>
        <taxon>Haloferacaceae</taxon>
    </lineage>
</organism>
<dbReference type="Pfam" id="PF03448">
    <property type="entry name" value="MgtE_N"/>
    <property type="match status" value="1"/>
</dbReference>
<feature type="domain" description="Magnesium transporter MgtE intracellular" evidence="1">
    <location>
        <begin position="3"/>
        <end position="104"/>
    </location>
</feature>
<evidence type="ECO:0000313" key="3">
    <source>
        <dbReference type="Proteomes" id="UP000199126"/>
    </source>
</evidence>
<protein>
    <submittedName>
        <fullName evidence="2">MgtE intracellular N domain-containing protein</fullName>
    </submittedName>
</protein>
<dbReference type="InterPro" id="IPR006668">
    <property type="entry name" value="Mg_transptr_MgtE_intracell_dom"/>
</dbReference>
<dbReference type="Gene3D" id="1.25.60.10">
    <property type="entry name" value="MgtE N-terminal domain-like"/>
    <property type="match status" value="1"/>
</dbReference>
<dbReference type="EMBL" id="FODV01000015">
    <property type="protein sequence ID" value="SEP12773.1"/>
    <property type="molecule type" value="Genomic_DNA"/>
</dbReference>
<dbReference type="SUPFAM" id="SSF54631">
    <property type="entry name" value="CBS-domain pair"/>
    <property type="match status" value="1"/>
</dbReference>
<dbReference type="RefSeq" id="WP_244531614.1">
    <property type="nucleotide sequence ID" value="NZ_FODV01000015.1"/>
</dbReference>
<evidence type="ECO:0000259" key="1">
    <source>
        <dbReference type="SMART" id="SM00924"/>
    </source>
</evidence>
<dbReference type="SMART" id="SM00924">
    <property type="entry name" value="MgtE_N"/>
    <property type="match status" value="1"/>
</dbReference>
<dbReference type="SUPFAM" id="SSF158791">
    <property type="entry name" value="MgtE N-terminal domain-like"/>
    <property type="match status" value="1"/>
</dbReference>
<dbReference type="GO" id="GO:0015095">
    <property type="term" value="F:magnesium ion transmembrane transporter activity"/>
    <property type="evidence" value="ECO:0007669"/>
    <property type="project" value="InterPro"/>
</dbReference>
<dbReference type="InterPro" id="IPR046342">
    <property type="entry name" value="CBS_dom_sf"/>
</dbReference>
<dbReference type="GO" id="GO:0016020">
    <property type="term" value="C:membrane"/>
    <property type="evidence" value="ECO:0007669"/>
    <property type="project" value="InterPro"/>
</dbReference>
<dbReference type="InterPro" id="IPR006669">
    <property type="entry name" value="MgtE_transporter"/>
</dbReference>
<dbReference type="PANTHER" id="PTHR43773">
    <property type="entry name" value="MAGNESIUM TRANSPORTER MGTE"/>
    <property type="match status" value="1"/>
</dbReference>
<sequence>MQESTIDVQQQIAASETPGTEFQALPWTRQRVVFFQLPESIQRDVLDDMDRQEVRRFVRRLDPDDATDVIGLLDGDSQEAVLSQLDTDRRERIEFLLKFSPDSAAGMMDLGYVTVDKDQGFEEVARLVRRHEARTGRFPTVFVTDGDEVSGELPGHTLAMAGHGPTVITEYLRPAPTVRYEQSESEVIEVFRANPQSKIVVGSPPSQQVINLSDWV</sequence>
<evidence type="ECO:0000313" key="2">
    <source>
        <dbReference type="EMBL" id="SEP12773.1"/>
    </source>
</evidence>
<dbReference type="Proteomes" id="UP000199126">
    <property type="component" value="Unassembled WGS sequence"/>
</dbReference>